<keyword evidence="3" id="KW-0547">Nucleotide-binding</keyword>
<accession>A0A076ENL8</accession>
<evidence type="ECO:0000259" key="6">
    <source>
        <dbReference type="PROSITE" id="PS50893"/>
    </source>
</evidence>
<organism evidence="8 9">
    <name type="scientific">Rhodococcus opacus</name>
    <name type="common">Nocardia opaca</name>
    <dbReference type="NCBI Taxonomy" id="37919"/>
    <lineage>
        <taxon>Bacteria</taxon>
        <taxon>Bacillati</taxon>
        <taxon>Actinomycetota</taxon>
        <taxon>Actinomycetes</taxon>
        <taxon>Mycobacteriales</taxon>
        <taxon>Nocardiaceae</taxon>
        <taxon>Rhodococcus</taxon>
    </lineage>
</organism>
<dbReference type="Pfam" id="PF03459">
    <property type="entry name" value="TOBE"/>
    <property type="match status" value="1"/>
</dbReference>
<dbReference type="InterPro" id="IPR008995">
    <property type="entry name" value="Mo/tungstate-bd_C_term_dom"/>
</dbReference>
<dbReference type="PROSITE" id="PS00211">
    <property type="entry name" value="ABC_TRANSPORTER_1"/>
    <property type="match status" value="1"/>
</dbReference>
<dbReference type="SMART" id="SM00382">
    <property type="entry name" value="AAA"/>
    <property type="match status" value="1"/>
</dbReference>
<dbReference type="PANTHER" id="PTHR42781:SF4">
    <property type="entry name" value="SPERMIDINE_PUTRESCINE IMPORT ATP-BINDING PROTEIN POTA"/>
    <property type="match status" value="1"/>
</dbReference>
<dbReference type="PROSITE" id="PS50893">
    <property type="entry name" value="ABC_TRANSPORTER_2"/>
    <property type="match status" value="1"/>
</dbReference>
<evidence type="ECO:0000256" key="3">
    <source>
        <dbReference type="ARBA" id="ARBA00022741"/>
    </source>
</evidence>
<dbReference type="InterPro" id="IPR003439">
    <property type="entry name" value="ABC_transporter-like_ATP-bd"/>
</dbReference>
<reference evidence="8 9" key="1">
    <citation type="submission" date="2014-07" db="EMBL/GenBank/DDBJ databases">
        <title>Genome Sequence of Rhodococcus opacus Strain R7, a Biodegrader of Mono- and Polycyclic Aromatic Hydrocarbons.</title>
        <authorList>
            <person name="Di Gennaro P."/>
            <person name="Zampolli J."/>
            <person name="Presti I."/>
            <person name="Cappelletti M."/>
            <person name="D'Ursi P."/>
            <person name="Orro A."/>
            <person name="Mezzelani A."/>
            <person name="Milanesi L."/>
        </authorList>
    </citation>
    <scope>NUCLEOTIDE SEQUENCE [LARGE SCALE GENOMIC DNA]</scope>
    <source>
        <strain evidence="8 9">R7</strain>
    </source>
</reference>
<dbReference type="InterPro" id="IPR004606">
    <property type="entry name" value="Mop_domain"/>
</dbReference>
<evidence type="ECO:0000256" key="4">
    <source>
        <dbReference type="ARBA" id="ARBA00022840"/>
    </source>
</evidence>
<dbReference type="RefSeq" id="WP_037234845.1">
    <property type="nucleotide sequence ID" value="NZ_CP008947.1"/>
</dbReference>
<dbReference type="eggNOG" id="COG3842">
    <property type="taxonomic scope" value="Bacteria"/>
</dbReference>
<keyword evidence="4 8" id="KW-0067">ATP-binding</keyword>
<dbReference type="EMBL" id="CP008947">
    <property type="protein sequence ID" value="AII07461.1"/>
    <property type="molecule type" value="Genomic_DNA"/>
</dbReference>
<protein>
    <submittedName>
        <fullName evidence="8">Molybdenum ABC transporter ATP-binding protein</fullName>
    </submittedName>
</protein>
<dbReference type="SUPFAM" id="SSF52540">
    <property type="entry name" value="P-loop containing nucleoside triphosphate hydrolases"/>
    <property type="match status" value="1"/>
</dbReference>
<dbReference type="InterPro" id="IPR050093">
    <property type="entry name" value="ABC_SmlMolc_Importer"/>
</dbReference>
<evidence type="ECO:0000256" key="2">
    <source>
        <dbReference type="ARBA" id="ARBA00022505"/>
    </source>
</evidence>
<dbReference type="Gene3D" id="3.40.50.300">
    <property type="entry name" value="P-loop containing nucleotide triphosphate hydrolases"/>
    <property type="match status" value="1"/>
</dbReference>
<evidence type="ECO:0000256" key="5">
    <source>
        <dbReference type="PROSITE-ProRule" id="PRU01213"/>
    </source>
</evidence>
<dbReference type="SUPFAM" id="SSF50331">
    <property type="entry name" value="MOP-like"/>
    <property type="match status" value="1"/>
</dbReference>
<dbReference type="PANTHER" id="PTHR42781">
    <property type="entry name" value="SPERMIDINE/PUTRESCINE IMPORT ATP-BINDING PROTEIN POTA"/>
    <property type="match status" value="1"/>
</dbReference>
<dbReference type="Pfam" id="PF00005">
    <property type="entry name" value="ABC_tran"/>
    <property type="match status" value="1"/>
</dbReference>
<dbReference type="PROSITE" id="PS51866">
    <property type="entry name" value="MOP"/>
    <property type="match status" value="1"/>
</dbReference>
<dbReference type="InterPro" id="IPR017871">
    <property type="entry name" value="ABC_transporter-like_CS"/>
</dbReference>
<dbReference type="AlphaFoldDB" id="A0A076ENL8"/>
<dbReference type="GO" id="GO:0005524">
    <property type="term" value="F:ATP binding"/>
    <property type="evidence" value="ECO:0007669"/>
    <property type="project" value="UniProtKB-KW"/>
</dbReference>
<evidence type="ECO:0000256" key="1">
    <source>
        <dbReference type="ARBA" id="ARBA00022448"/>
    </source>
</evidence>
<dbReference type="InterPro" id="IPR027417">
    <property type="entry name" value="P-loop_NTPase"/>
</dbReference>
<dbReference type="InterPro" id="IPR005116">
    <property type="entry name" value="Transp-assoc_OB_typ1"/>
</dbReference>
<dbReference type="GO" id="GO:0016887">
    <property type="term" value="F:ATP hydrolysis activity"/>
    <property type="evidence" value="ECO:0007669"/>
    <property type="project" value="InterPro"/>
</dbReference>
<sequence>MTGLSVEARVDARGVDVGFDLGEGEVLAVLGPNGAGKSTALSVVAGLVRPDAGRVELNGRVLTDTTRGVAVPPHRRGIALLAQQALLFPHLTVAANVAFAPRSAGRGRREARAIAEKWLDAVDATQFADRRPHELSGGQAQRVAVARALAAEPQALLLDEPMAALDVAAAPALRVLLRRVLREGNRTAVVVTHDILDALALADRVIVVEGGQVVEFGSVRDVLTRPRSAFAARIAGLNLVPVFGAQDGFETETGVRLHGLPDADFVPGAPAVAVFAPHSVAVHRRSPEGSPRNVFRVSISEIEVRGPTVRVRAAEAGGRFELSADVTAASVAELDLVPGLDVFFVVKATEVALHAVRTC</sequence>
<keyword evidence="1" id="KW-0813">Transport</keyword>
<name>A0A076ENL8_RHOOP</name>
<evidence type="ECO:0000313" key="8">
    <source>
        <dbReference type="EMBL" id="AII07461.1"/>
    </source>
</evidence>
<evidence type="ECO:0000259" key="7">
    <source>
        <dbReference type="PROSITE" id="PS51866"/>
    </source>
</evidence>
<dbReference type="GO" id="GO:0015689">
    <property type="term" value="P:molybdate ion transport"/>
    <property type="evidence" value="ECO:0007669"/>
    <property type="project" value="InterPro"/>
</dbReference>
<feature type="domain" description="Mop" evidence="7">
    <location>
        <begin position="288"/>
        <end position="355"/>
    </location>
</feature>
<gene>
    <name evidence="8" type="ORF">EP51_23505</name>
</gene>
<dbReference type="Proteomes" id="UP000028488">
    <property type="component" value="Chromosome"/>
</dbReference>
<feature type="domain" description="ABC transporter" evidence="6">
    <location>
        <begin position="1"/>
        <end position="235"/>
    </location>
</feature>
<dbReference type="InterPro" id="IPR003593">
    <property type="entry name" value="AAA+_ATPase"/>
</dbReference>
<dbReference type="Gene3D" id="2.40.50.100">
    <property type="match status" value="1"/>
</dbReference>
<keyword evidence="2 5" id="KW-0500">Molybdenum</keyword>
<proteinExistence type="predicted"/>
<evidence type="ECO:0000313" key="9">
    <source>
        <dbReference type="Proteomes" id="UP000028488"/>
    </source>
</evidence>